<keyword evidence="8" id="KW-0694">RNA-binding</keyword>
<keyword evidence="10" id="KW-0695">RNA-directed DNA polymerase</keyword>
<evidence type="ECO:0000256" key="2">
    <source>
        <dbReference type="ARBA" id="ARBA00022679"/>
    </source>
</evidence>
<dbReference type="InterPro" id="IPR012337">
    <property type="entry name" value="RNaseH-like_sf"/>
</dbReference>
<feature type="domain" description="Integrase catalytic" evidence="13">
    <location>
        <begin position="730"/>
        <end position="892"/>
    </location>
</feature>
<dbReference type="FunFam" id="3.30.70.270:FF:000020">
    <property type="entry name" value="Transposon Tf2-6 polyprotein-like Protein"/>
    <property type="match status" value="1"/>
</dbReference>
<evidence type="ECO:0000256" key="7">
    <source>
        <dbReference type="ARBA" id="ARBA00022842"/>
    </source>
</evidence>
<gene>
    <name evidence="14" type="ORF">CAMPLR22A2D_LOCUS1344</name>
</gene>
<organism evidence="14 15">
    <name type="scientific">Triticum aestivum</name>
    <name type="common">Wheat</name>
    <dbReference type="NCBI Taxonomy" id="4565"/>
    <lineage>
        <taxon>Eukaryota</taxon>
        <taxon>Viridiplantae</taxon>
        <taxon>Streptophyta</taxon>
        <taxon>Embryophyta</taxon>
        <taxon>Tracheophyta</taxon>
        <taxon>Spermatophyta</taxon>
        <taxon>Magnoliopsida</taxon>
        <taxon>Liliopsida</taxon>
        <taxon>Poales</taxon>
        <taxon>Poaceae</taxon>
        <taxon>BOP clade</taxon>
        <taxon>Pooideae</taxon>
        <taxon>Triticodae</taxon>
        <taxon>Triticeae</taxon>
        <taxon>Triticinae</taxon>
        <taxon>Triticum</taxon>
    </lineage>
</organism>
<evidence type="ECO:0000313" key="14">
    <source>
        <dbReference type="EMBL" id="SPT16744.1"/>
    </source>
</evidence>
<evidence type="ECO:0000256" key="9">
    <source>
        <dbReference type="ARBA" id="ARBA00022908"/>
    </source>
</evidence>
<dbReference type="FunFam" id="3.30.420.10:FF:000219">
    <property type="entry name" value="Putative retroelement"/>
    <property type="match status" value="1"/>
</dbReference>
<protein>
    <submittedName>
        <fullName evidence="14">Uncharacterized protein</fullName>
    </submittedName>
</protein>
<keyword evidence="2" id="KW-0808">Transferase</keyword>
<dbReference type="GO" id="GO:0003964">
    <property type="term" value="F:RNA-directed DNA polymerase activity"/>
    <property type="evidence" value="ECO:0007669"/>
    <property type="project" value="UniProtKB-KW"/>
</dbReference>
<keyword evidence="4" id="KW-0540">Nuclease</keyword>
<dbReference type="InterPro" id="IPR000477">
    <property type="entry name" value="RT_dom"/>
</dbReference>
<dbReference type="PROSITE" id="PS50878">
    <property type="entry name" value="RT_POL"/>
    <property type="match status" value="1"/>
</dbReference>
<dbReference type="PANTHER" id="PTHR37984:SF5">
    <property type="entry name" value="PROTEIN NYNRIN-LIKE"/>
    <property type="match status" value="1"/>
</dbReference>
<dbReference type="InterPro" id="IPR001969">
    <property type="entry name" value="Aspartic_peptidase_AS"/>
</dbReference>
<dbReference type="InterPro" id="IPR043128">
    <property type="entry name" value="Rev_trsase/Diguanyl_cyclase"/>
</dbReference>
<evidence type="ECO:0000256" key="4">
    <source>
        <dbReference type="ARBA" id="ARBA00022722"/>
    </source>
</evidence>
<dbReference type="GO" id="GO:0004190">
    <property type="term" value="F:aspartic-type endopeptidase activity"/>
    <property type="evidence" value="ECO:0007669"/>
    <property type="project" value="InterPro"/>
</dbReference>
<dbReference type="PROSITE" id="PS50994">
    <property type="entry name" value="INTEGRASE"/>
    <property type="match status" value="1"/>
</dbReference>
<evidence type="ECO:0000256" key="8">
    <source>
        <dbReference type="ARBA" id="ARBA00022884"/>
    </source>
</evidence>
<dbReference type="CDD" id="cd01647">
    <property type="entry name" value="RT_LTR"/>
    <property type="match status" value="1"/>
</dbReference>
<dbReference type="GO" id="GO:0015074">
    <property type="term" value="P:DNA integration"/>
    <property type="evidence" value="ECO:0007669"/>
    <property type="project" value="UniProtKB-KW"/>
</dbReference>
<dbReference type="Pfam" id="PF13975">
    <property type="entry name" value="gag-asp_proteas"/>
    <property type="match status" value="1"/>
</dbReference>
<dbReference type="Pfam" id="PF17921">
    <property type="entry name" value="Integrase_H2C2"/>
    <property type="match status" value="1"/>
</dbReference>
<keyword evidence="9" id="KW-0229">DNA integration</keyword>
<dbReference type="FunFam" id="3.10.10.10:FF:000007">
    <property type="entry name" value="Retrovirus-related Pol polyprotein from transposon 17.6-like Protein"/>
    <property type="match status" value="1"/>
</dbReference>
<dbReference type="Proteomes" id="UP000280104">
    <property type="component" value="Chromosome II"/>
</dbReference>
<dbReference type="InterPro" id="IPR050951">
    <property type="entry name" value="Retrovirus_Pol_polyprotein"/>
</dbReference>
<dbReference type="GO" id="GO:0003723">
    <property type="term" value="F:RNA binding"/>
    <property type="evidence" value="ECO:0007669"/>
    <property type="project" value="UniProtKB-KW"/>
</dbReference>
<name>A0A7H4LDQ6_WHEAT</name>
<evidence type="ECO:0000256" key="5">
    <source>
        <dbReference type="ARBA" id="ARBA00022759"/>
    </source>
</evidence>
<feature type="domain" description="Reverse transcriptase" evidence="12">
    <location>
        <begin position="253"/>
        <end position="432"/>
    </location>
</feature>
<reference evidence="14 15" key="1">
    <citation type="submission" date="2018-05" db="EMBL/GenBank/DDBJ databases">
        <authorList>
            <person name="Thind KAUR A."/>
        </authorList>
    </citation>
    <scope>NUCLEOTIDE SEQUENCE [LARGE SCALE GENOMIC DNA]</scope>
</reference>
<dbReference type="PANTHER" id="PTHR37984">
    <property type="entry name" value="PROTEIN CBG26694"/>
    <property type="match status" value="1"/>
</dbReference>
<dbReference type="Pfam" id="PF00665">
    <property type="entry name" value="rve"/>
    <property type="match status" value="1"/>
</dbReference>
<dbReference type="Gene3D" id="3.10.10.10">
    <property type="entry name" value="HIV Type 1 Reverse Transcriptase, subunit A, domain 1"/>
    <property type="match status" value="1"/>
</dbReference>
<evidence type="ECO:0000313" key="15">
    <source>
        <dbReference type="Proteomes" id="UP000280104"/>
    </source>
</evidence>
<evidence type="ECO:0000259" key="13">
    <source>
        <dbReference type="PROSITE" id="PS50994"/>
    </source>
</evidence>
<keyword evidence="5" id="KW-0255">Endonuclease</keyword>
<dbReference type="Gene3D" id="2.40.70.10">
    <property type="entry name" value="Acid Proteases"/>
    <property type="match status" value="1"/>
</dbReference>
<accession>A0A7H4LDQ6</accession>
<evidence type="ECO:0000256" key="3">
    <source>
        <dbReference type="ARBA" id="ARBA00022695"/>
    </source>
</evidence>
<dbReference type="Pfam" id="PF00078">
    <property type="entry name" value="RVT_1"/>
    <property type="match status" value="1"/>
</dbReference>
<dbReference type="CDD" id="cd00303">
    <property type="entry name" value="retropepsin_like"/>
    <property type="match status" value="1"/>
</dbReference>
<dbReference type="InterPro" id="IPR043502">
    <property type="entry name" value="DNA/RNA_pol_sf"/>
</dbReference>
<proteinExistence type="predicted"/>
<evidence type="ECO:0000256" key="1">
    <source>
        <dbReference type="ARBA" id="ARBA00022670"/>
    </source>
</evidence>
<dbReference type="Pfam" id="PF17919">
    <property type="entry name" value="RT_RNaseH_2"/>
    <property type="match status" value="1"/>
</dbReference>
<evidence type="ECO:0000256" key="6">
    <source>
        <dbReference type="ARBA" id="ARBA00022801"/>
    </source>
</evidence>
<dbReference type="InterPro" id="IPR036397">
    <property type="entry name" value="RNaseH_sf"/>
</dbReference>
<dbReference type="GO" id="GO:0006508">
    <property type="term" value="P:proteolysis"/>
    <property type="evidence" value="ECO:0007669"/>
    <property type="project" value="UniProtKB-KW"/>
</dbReference>
<dbReference type="PROSITE" id="PS00141">
    <property type="entry name" value="ASP_PROTEASE"/>
    <property type="match status" value="1"/>
</dbReference>
<dbReference type="GO" id="GO:0004519">
    <property type="term" value="F:endonuclease activity"/>
    <property type="evidence" value="ECO:0007669"/>
    <property type="project" value="UniProtKB-KW"/>
</dbReference>
<evidence type="ECO:0000256" key="10">
    <source>
        <dbReference type="ARBA" id="ARBA00022918"/>
    </source>
</evidence>
<dbReference type="SUPFAM" id="SSF50630">
    <property type="entry name" value="Acid proteases"/>
    <property type="match status" value="1"/>
</dbReference>
<dbReference type="Gene3D" id="3.30.70.270">
    <property type="match status" value="2"/>
</dbReference>
<dbReference type="Gene3D" id="1.10.340.70">
    <property type="match status" value="1"/>
</dbReference>
<dbReference type="SUPFAM" id="SSF56672">
    <property type="entry name" value="DNA/RNA polymerases"/>
    <property type="match status" value="1"/>
</dbReference>
<dbReference type="InterPro" id="IPR001584">
    <property type="entry name" value="Integrase_cat-core"/>
</dbReference>
<sequence>MERRRQGLCFNCDEPYTPTHVCPRLFYLETVDFTEEDALADEAAALPPQAAAEGAPAAAPATALVVSLHALAGIRDERTMLLPVTIHGERLVALVDTGSTHNFLPEATMRRLALQPTGGEQLRVTVANGDRLRCHGLAWDVPITIGGEHFSITCAGIDLGCFDIILGVDFLRTLGPILWDFDALMMTFWRLGRRIRWDGQNGDLFTEPQGLPPARAYDHRIHLLPGSAPVAVRPYRYPQLQKDELERQCALMLAAGIIRISTSPFTAPVLLVRKSYGTWRFCIDYRALNAVTLKDKFPIPVVDELLDELHGARFFTKLDLGSGYHQVRMHPNDIAKTAFRTHHGHFEFLVMPFGLTNAPATFQALMNDVLRPYLRRFVLVFFDDILIYIASWAEHLQHVAIVFNELRAHHLHLKRSKCSFGTPSVAYLDHVISADGVAMDADKVAAVAAWPTPHSPRALRGFLGLAGYYRKFIREFGLIASPLTRLLRRDAFAWDEEATTAFEALKGALTTGPVLQMPDFDRPFVVDCDASGAGFGAVLHQGDGPLAFFSRPFALRHLKLAPYERELIGLVQAVRHWRPYLWGRSFQIRTDHYNLDSTVGASEGTALCIRSGPTFGLFTEIRRAMATAADAVLLRQQLAAGDLEEPWRFTDGLLLHGRCVFVPAHDDLRHQVLLLAHSAGHEDVQKTLHRLRADFYIPGDRALVRDWVRSCMTCQRNKTETLRPAGLLQPLDVPSQVWADISMDFIVGLPKVGGKSVILTVVDRFSKYAHFIALGHPYTAASVARAFFEGIVRLHRFPSSIVSDRDPVFTSHVWRDLFRMGGVQLRLSTAFHPQTDGQSEVVNKVIAMYLRCITGDRPRAWVDWLAWAEYCYNTSYHSALRATPFEVVYGRPPPPILPVDPATARTEAAGELIRTRDEMLAEVRQRLLQA</sequence>
<dbReference type="InterPro" id="IPR041588">
    <property type="entry name" value="Integrase_H2C2"/>
</dbReference>
<evidence type="ECO:0000256" key="11">
    <source>
        <dbReference type="ARBA" id="ARBA00023268"/>
    </source>
</evidence>
<keyword evidence="1" id="KW-0645">Protease</keyword>
<dbReference type="AlphaFoldDB" id="A0A7H4LDQ6"/>
<dbReference type="EMBL" id="LS480641">
    <property type="protein sequence ID" value="SPT16744.1"/>
    <property type="molecule type" value="Genomic_DNA"/>
</dbReference>
<dbReference type="InterPro" id="IPR021109">
    <property type="entry name" value="Peptidase_aspartic_dom_sf"/>
</dbReference>
<keyword evidence="7" id="KW-0460">Magnesium</keyword>
<dbReference type="Gene3D" id="3.30.420.10">
    <property type="entry name" value="Ribonuclease H-like superfamily/Ribonuclease H"/>
    <property type="match status" value="1"/>
</dbReference>
<dbReference type="InterPro" id="IPR041577">
    <property type="entry name" value="RT_RNaseH_2"/>
</dbReference>
<keyword evidence="6" id="KW-0378">Hydrolase</keyword>
<keyword evidence="11" id="KW-0511">Multifunctional enzyme</keyword>
<evidence type="ECO:0000259" key="12">
    <source>
        <dbReference type="PROSITE" id="PS50878"/>
    </source>
</evidence>
<dbReference type="SUPFAM" id="SSF53098">
    <property type="entry name" value="Ribonuclease H-like"/>
    <property type="match status" value="1"/>
</dbReference>
<keyword evidence="3" id="KW-0548">Nucleotidyltransferase</keyword>